<name>A0A1F7I8G7_9BACT</name>
<accession>A0A1F7I8G7</accession>
<dbReference type="FunFam" id="1.20.81.30:FF:000001">
    <property type="entry name" value="Type II secretion system protein F"/>
    <property type="match status" value="2"/>
</dbReference>
<feature type="domain" description="Type II secretion system protein GspF" evidence="9">
    <location>
        <begin position="66"/>
        <end position="188"/>
    </location>
</feature>
<evidence type="ECO:0000256" key="1">
    <source>
        <dbReference type="ARBA" id="ARBA00004429"/>
    </source>
</evidence>
<dbReference type="PRINTS" id="PR00812">
    <property type="entry name" value="BCTERIALGSPF"/>
</dbReference>
<evidence type="ECO:0000313" key="10">
    <source>
        <dbReference type="EMBL" id="OGK39649.1"/>
    </source>
</evidence>
<sequence length="399" mass="44727">MQFKYKAIKEGKIFQDKIQADSQESVLRYLKTNNYFPVSVWNADITSIPFLSFFSKINFNDIVDLTRQLSIMLEAGLTLIDALEILKIQTLKPALLNLLENLDKEIKSGKNFSSALSQYPQYFSSLYVALVKSGEATGKLSEILLKLSDNLEKEKNFRGKLRSALIYPAFIIIGMIAVAFIMMTFVVPKLLDLYKDFGATLPLSTQILLFISTFFTKFWPFIIVFTALTVFFASKYLKTTAGKFNFDTLLLKLPVLGNVIKMSALVDSTRTLSILTSSGVSLLETLNIVIETSPNIIYRRAFDKIKKQLEKGTSLGTAMKQAEIFPPILVQMTLIGEQTGHLDDTLIRVSRYFEADSELAIKSMTTLIEPMILVVLGVGVGFLVFAIITPIYTLTTSLK</sequence>
<keyword evidence="4" id="KW-0997">Cell inner membrane</keyword>
<dbReference type="EMBL" id="MGAF01000046">
    <property type="protein sequence ID" value="OGK39649.1"/>
    <property type="molecule type" value="Genomic_DNA"/>
</dbReference>
<dbReference type="Gene3D" id="1.20.81.30">
    <property type="entry name" value="Type II secretion system (T2SS), domain F"/>
    <property type="match status" value="2"/>
</dbReference>
<evidence type="ECO:0000256" key="2">
    <source>
        <dbReference type="ARBA" id="ARBA00005745"/>
    </source>
</evidence>
<keyword evidence="7 8" id="KW-0472">Membrane</keyword>
<comment type="caution">
    <text evidence="10">The sequence shown here is derived from an EMBL/GenBank/DDBJ whole genome shotgun (WGS) entry which is preliminary data.</text>
</comment>
<keyword evidence="3" id="KW-1003">Cell membrane</keyword>
<evidence type="ECO:0000256" key="3">
    <source>
        <dbReference type="ARBA" id="ARBA00022475"/>
    </source>
</evidence>
<comment type="subcellular location">
    <subcellularLocation>
        <location evidence="1">Cell inner membrane</location>
        <topology evidence="1">Multi-pass membrane protein</topology>
    </subcellularLocation>
</comment>
<dbReference type="Proteomes" id="UP000179270">
    <property type="component" value="Unassembled WGS sequence"/>
</dbReference>
<dbReference type="STRING" id="1802055.A3A74_07740"/>
<dbReference type="InterPro" id="IPR018076">
    <property type="entry name" value="T2SS_GspF_dom"/>
</dbReference>
<evidence type="ECO:0000256" key="5">
    <source>
        <dbReference type="ARBA" id="ARBA00022692"/>
    </source>
</evidence>
<organism evidence="10 11">
    <name type="scientific">Candidatus Roizmanbacteria bacterium RIFCSPLOWO2_01_FULL_35_13</name>
    <dbReference type="NCBI Taxonomy" id="1802055"/>
    <lineage>
        <taxon>Bacteria</taxon>
        <taxon>Candidatus Roizmaniibacteriota</taxon>
    </lineage>
</organism>
<protein>
    <recommendedName>
        <fullName evidence="9">Type II secretion system protein GspF domain-containing protein</fullName>
    </recommendedName>
</protein>
<evidence type="ECO:0000256" key="8">
    <source>
        <dbReference type="SAM" id="Phobius"/>
    </source>
</evidence>
<keyword evidence="5 8" id="KW-0812">Transmembrane</keyword>
<feature type="transmembrane region" description="Helical" evidence="8">
    <location>
        <begin position="371"/>
        <end position="392"/>
    </location>
</feature>
<dbReference type="Pfam" id="PF00482">
    <property type="entry name" value="T2SSF"/>
    <property type="match status" value="2"/>
</dbReference>
<feature type="transmembrane region" description="Helical" evidence="8">
    <location>
        <begin position="207"/>
        <end position="233"/>
    </location>
</feature>
<dbReference type="PANTHER" id="PTHR30012">
    <property type="entry name" value="GENERAL SECRETION PATHWAY PROTEIN"/>
    <property type="match status" value="1"/>
</dbReference>
<evidence type="ECO:0000256" key="4">
    <source>
        <dbReference type="ARBA" id="ARBA00022519"/>
    </source>
</evidence>
<feature type="transmembrane region" description="Helical" evidence="8">
    <location>
        <begin position="165"/>
        <end position="187"/>
    </location>
</feature>
<evidence type="ECO:0000259" key="9">
    <source>
        <dbReference type="Pfam" id="PF00482"/>
    </source>
</evidence>
<keyword evidence="6 8" id="KW-1133">Transmembrane helix</keyword>
<dbReference type="GO" id="GO:0005886">
    <property type="term" value="C:plasma membrane"/>
    <property type="evidence" value="ECO:0007669"/>
    <property type="project" value="UniProtKB-SubCell"/>
</dbReference>
<dbReference type="InterPro" id="IPR003004">
    <property type="entry name" value="GspF/PilC"/>
</dbReference>
<comment type="similarity">
    <text evidence="2">Belongs to the GSP F family.</text>
</comment>
<evidence type="ECO:0000256" key="6">
    <source>
        <dbReference type="ARBA" id="ARBA00022989"/>
    </source>
</evidence>
<evidence type="ECO:0000313" key="11">
    <source>
        <dbReference type="Proteomes" id="UP000179270"/>
    </source>
</evidence>
<dbReference type="PANTHER" id="PTHR30012:SF0">
    <property type="entry name" value="TYPE II SECRETION SYSTEM PROTEIN F-RELATED"/>
    <property type="match status" value="1"/>
</dbReference>
<reference evidence="10 11" key="1">
    <citation type="journal article" date="2016" name="Nat. Commun.">
        <title>Thousands of microbial genomes shed light on interconnected biogeochemical processes in an aquifer system.</title>
        <authorList>
            <person name="Anantharaman K."/>
            <person name="Brown C.T."/>
            <person name="Hug L.A."/>
            <person name="Sharon I."/>
            <person name="Castelle C.J."/>
            <person name="Probst A.J."/>
            <person name="Thomas B.C."/>
            <person name="Singh A."/>
            <person name="Wilkins M.J."/>
            <person name="Karaoz U."/>
            <person name="Brodie E.L."/>
            <person name="Williams K.H."/>
            <person name="Hubbard S.S."/>
            <person name="Banfield J.F."/>
        </authorList>
    </citation>
    <scope>NUCLEOTIDE SEQUENCE [LARGE SCALE GENOMIC DNA]</scope>
</reference>
<gene>
    <name evidence="10" type="ORF">A3A74_07740</name>
</gene>
<evidence type="ECO:0000256" key="7">
    <source>
        <dbReference type="ARBA" id="ARBA00023136"/>
    </source>
</evidence>
<feature type="domain" description="Type II secretion system protein GspF" evidence="9">
    <location>
        <begin position="269"/>
        <end position="390"/>
    </location>
</feature>
<proteinExistence type="inferred from homology"/>
<dbReference type="AlphaFoldDB" id="A0A1F7I8G7"/>
<dbReference type="InterPro" id="IPR042094">
    <property type="entry name" value="T2SS_GspF_sf"/>
</dbReference>